<accession>A0A516TKP3</accession>
<dbReference type="Pfam" id="PF14238">
    <property type="entry name" value="DUF4340"/>
    <property type="match status" value="2"/>
</dbReference>
<name>A0A516TKP3_9BACT</name>
<organism evidence="2 3">
    <name type="scientific">Methylacidiphilum kamchatkense Kam1</name>
    <dbReference type="NCBI Taxonomy" id="1202785"/>
    <lineage>
        <taxon>Bacteria</taxon>
        <taxon>Pseudomonadati</taxon>
        <taxon>Verrucomicrobiota</taxon>
        <taxon>Methylacidiphilae</taxon>
        <taxon>Methylacidiphilales</taxon>
        <taxon>Methylacidiphilaceae</taxon>
        <taxon>Methylacidiphilum (ex Ratnadevi et al. 2023)</taxon>
    </lineage>
</organism>
<feature type="domain" description="DUF4340" evidence="1">
    <location>
        <begin position="223"/>
        <end position="392"/>
    </location>
</feature>
<evidence type="ECO:0000313" key="3">
    <source>
        <dbReference type="Proteomes" id="UP000315925"/>
    </source>
</evidence>
<dbReference type="EMBL" id="CP037899">
    <property type="protein sequence ID" value="QDQ41820.1"/>
    <property type="molecule type" value="Genomic_DNA"/>
</dbReference>
<evidence type="ECO:0000259" key="1">
    <source>
        <dbReference type="Pfam" id="PF14238"/>
    </source>
</evidence>
<evidence type="ECO:0000313" key="2">
    <source>
        <dbReference type="EMBL" id="QDQ41820.1"/>
    </source>
</evidence>
<reference evidence="3" key="1">
    <citation type="submission" date="2019-03" db="EMBL/GenBank/DDBJ databases">
        <title>Complete genome of Methylacidiphilum kamchatkense Kam1.</title>
        <authorList>
            <person name="Kruse T."/>
            <person name="Murarilal Ratnadevi C."/>
            <person name="Erikstad H.-A."/>
            <person name="Birkeland N.-K."/>
        </authorList>
    </citation>
    <scope>NUCLEOTIDE SEQUENCE [LARGE SCALE GENOMIC DNA]</scope>
    <source>
        <strain evidence="3">kam1</strain>
    </source>
</reference>
<dbReference type="RefSeq" id="WP_244946138.1">
    <property type="nucleotide sequence ID" value="NZ_CP037899.1"/>
</dbReference>
<dbReference type="AlphaFoldDB" id="A0A516TKP3"/>
<feature type="domain" description="DUF4340" evidence="1">
    <location>
        <begin position="78"/>
        <end position="200"/>
    </location>
</feature>
<proteinExistence type="predicted"/>
<dbReference type="InterPro" id="IPR025641">
    <property type="entry name" value="DUF4340"/>
</dbReference>
<gene>
    <name evidence="2" type="ORF">kam1_572</name>
</gene>
<sequence length="607" mass="69678">MTKDNEKEDEKFSFNPHPIYHCCFVDWVYLFFDKGKKSTEERQRTENELFHIEAGEINWLQIKSPGESVTLEKKENQWKITSPIHADADERTIDRYLIDLQYLEVRRKIPQNEIPNGDILKQWGFSNPSLEIYFKTSKETHSLIVGRKTAVSELVYAKTSTGSNGPIYLISSSMAESLKKGLDDLRSRVVFHFNQFSIDKCGIRQLNGPSFSDYIVLKKGKQWELQKPVMARADGSKLEDWFNELHSLRIDKFIADDGSNLNQYGLDSPRYQIWIDQSDKKEEEKLLVGNSLPSDPKELYAKMASSNSVFTIQADAVNKIVQNFSDIRDKHVFPAFSEEQVEKIWFRNKDLKLVYVKKGSDWQNEETEKGLANKNKVNEFIDVLRNLEAKDIKQEQMEVKGYGLENPQEDIEIEFNPGLTTDKSQRIELYLGKDENGLIYAKNSIEPFVYAIKDSFIKTLPKDPWDWKDLSIIQLDPQEISQWDVISGNQSFTVQRKDGKFITTGISGLDEEKAKDCLELLAHLKAVRWVGPPSQGMELSKPQTKITIHAKKNYVVLIGVASPTGGRYALLEGNPIAFELEDSVYKRLVEPLHTKTTVQQAMPQAAK</sequence>
<protein>
    <recommendedName>
        <fullName evidence="1">DUF4340 domain-containing protein</fullName>
    </recommendedName>
</protein>
<dbReference type="STRING" id="1202785.A946_04990"/>
<dbReference type="Proteomes" id="UP000315925">
    <property type="component" value="Chromosome"/>
</dbReference>
<dbReference type="KEGG" id="mkc:kam1_572"/>